<dbReference type="EMBL" id="CAAALY010049662">
    <property type="protein sequence ID" value="VEL21112.1"/>
    <property type="molecule type" value="Genomic_DNA"/>
</dbReference>
<sequence length="191" mass="21788">MDKSAIIHIWKDEWTETIKTITAQGYPVLLSSCWYLNYIRYGIDWETFYRCDPSNFEGEPERNRRSPFMSQLTDTNPSHVAFIPSTQLPLHVRLNVSVRQTQSLQCDDVAGRSGQLRTMEEAAAVGPNVASTRLEHEQNALLTTFFLYFQTIHDCLLILIGTAEQKALVRGGEAAMWGEYVDGTNIIPRSW</sequence>
<protein>
    <submittedName>
        <fullName evidence="1">Uncharacterized protein</fullName>
    </submittedName>
</protein>
<keyword evidence="2" id="KW-1185">Reference proteome</keyword>
<evidence type="ECO:0000313" key="2">
    <source>
        <dbReference type="Proteomes" id="UP000784294"/>
    </source>
</evidence>
<dbReference type="GO" id="GO:0006689">
    <property type="term" value="P:ganglioside catabolic process"/>
    <property type="evidence" value="ECO:0007669"/>
    <property type="project" value="TreeGrafter"/>
</dbReference>
<dbReference type="InterPro" id="IPR025705">
    <property type="entry name" value="Beta_hexosaminidase_sua/sub"/>
</dbReference>
<dbReference type="GO" id="GO:0005975">
    <property type="term" value="P:carbohydrate metabolic process"/>
    <property type="evidence" value="ECO:0007669"/>
    <property type="project" value="InterPro"/>
</dbReference>
<accession>A0A3S5ADG4</accession>
<evidence type="ECO:0000313" key="1">
    <source>
        <dbReference type="EMBL" id="VEL21112.1"/>
    </source>
</evidence>
<dbReference type="PANTHER" id="PTHR22600">
    <property type="entry name" value="BETA-HEXOSAMINIDASE"/>
    <property type="match status" value="1"/>
</dbReference>
<dbReference type="SUPFAM" id="SSF51445">
    <property type="entry name" value="(Trans)glycosidases"/>
    <property type="match status" value="1"/>
</dbReference>
<proteinExistence type="predicted"/>
<comment type="caution">
    <text evidence="1">The sequence shown here is derived from an EMBL/GenBank/DDBJ whole genome shotgun (WGS) entry which is preliminary data.</text>
</comment>
<name>A0A3S5ADG4_9PLAT</name>
<dbReference type="Proteomes" id="UP000784294">
    <property type="component" value="Unassembled WGS sequence"/>
</dbReference>
<gene>
    <name evidence="1" type="ORF">PXEA_LOCUS14552</name>
</gene>
<dbReference type="AlphaFoldDB" id="A0A3S5ADG4"/>
<dbReference type="GO" id="GO:0030203">
    <property type="term" value="P:glycosaminoglycan metabolic process"/>
    <property type="evidence" value="ECO:0007669"/>
    <property type="project" value="TreeGrafter"/>
</dbReference>
<reference evidence="1" key="1">
    <citation type="submission" date="2018-11" db="EMBL/GenBank/DDBJ databases">
        <authorList>
            <consortium name="Pathogen Informatics"/>
        </authorList>
    </citation>
    <scope>NUCLEOTIDE SEQUENCE</scope>
</reference>
<dbReference type="GO" id="GO:0005764">
    <property type="term" value="C:lysosome"/>
    <property type="evidence" value="ECO:0007669"/>
    <property type="project" value="TreeGrafter"/>
</dbReference>
<dbReference type="GO" id="GO:0016020">
    <property type="term" value="C:membrane"/>
    <property type="evidence" value="ECO:0007669"/>
    <property type="project" value="TreeGrafter"/>
</dbReference>
<dbReference type="Gene3D" id="3.20.20.80">
    <property type="entry name" value="Glycosidases"/>
    <property type="match status" value="1"/>
</dbReference>
<dbReference type="PROSITE" id="PS51257">
    <property type="entry name" value="PROKAR_LIPOPROTEIN"/>
    <property type="match status" value="1"/>
</dbReference>
<dbReference type="OrthoDB" id="10054973at2759"/>
<organism evidence="1 2">
    <name type="scientific">Protopolystoma xenopodis</name>
    <dbReference type="NCBI Taxonomy" id="117903"/>
    <lineage>
        <taxon>Eukaryota</taxon>
        <taxon>Metazoa</taxon>
        <taxon>Spiralia</taxon>
        <taxon>Lophotrochozoa</taxon>
        <taxon>Platyhelminthes</taxon>
        <taxon>Monogenea</taxon>
        <taxon>Polyopisthocotylea</taxon>
        <taxon>Polystomatidea</taxon>
        <taxon>Polystomatidae</taxon>
        <taxon>Protopolystoma</taxon>
    </lineage>
</organism>
<dbReference type="InterPro" id="IPR017853">
    <property type="entry name" value="GH"/>
</dbReference>
<dbReference type="GO" id="GO:0004563">
    <property type="term" value="F:beta-N-acetylhexosaminidase activity"/>
    <property type="evidence" value="ECO:0007669"/>
    <property type="project" value="InterPro"/>
</dbReference>
<dbReference type="PANTHER" id="PTHR22600:SF21">
    <property type="entry name" value="BETA-HEXOSAMINIDASE A"/>
    <property type="match status" value="1"/>
</dbReference>